<reference evidence="1 2" key="1">
    <citation type="submission" date="2008-10" db="EMBL/GenBank/DDBJ databases">
        <title>Draft genome sequence of Parabacteroides johnsonii (DSM 18315).</title>
        <authorList>
            <person name="Sudarsanam P."/>
            <person name="Ley R."/>
            <person name="Guruge J."/>
            <person name="Turnbaugh P.J."/>
            <person name="Mahowald M."/>
            <person name="Liep D."/>
            <person name="Gordon J."/>
        </authorList>
    </citation>
    <scope>NUCLEOTIDE SEQUENCE [LARGE SCALE GENOMIC DNA]</scope>
    <source>
        <strain evidence="1 2">DSM 18315</strain>
    </source>
</reference>
<dbReference type="STRING" id="537006.PRABACTJOHN_03032"/>
<accession>B7BDB2</accession>
<reference evidence="1 2" key="2">
    <citation type="submission" date="2008-10" db="EMBL/GenBank/DDBJ databases">
        <authorList>
            <person name="Fulton L."/>
            <person name="Clifton S."/>
            <person name="Fulton B."/>
            <person name="Xu J."/>
            <person name="Minx P."/>
            <person name="Pepin K.H."/>
            <person name="Johnson M."/>
            <person name="Bhonagiri V."/>
            <person name="Nash W.E."/>
            <person name="Mardis E.R."/>
            <person name="Wilson R.K."/>
        </authorList>
    </citation>
    <scope>NUCLEOTIDE SEQUENCE [LARGE SCALE GENOMIC DNA]</scope>
    <source>
        <strain evidence="1 2">DSM 18315</strain>
    </source>
</reference>
<dbReference type="EMBL" id="ABYH01000330">
    <property type="protein sequence ID" value="EEC95567.1"/>
    <property type="molecule type" value="Genomic_DNA"/>
</dbReference>
<organism evidence="1 2">
    <name type="scientific">Parabacteroides johnsonii DSM 18315</name>
    <dbReference type="NCBI Taxonomy" id="537006"/>
    <lineage>
        <taxon>Bacteria</taxon>
        <taxon>Pseudomonadati</taxon>
        <taxon>Bacteroidota</taxon>
        <taxon>Bacteroidia</taxon>
        <taxon>Bacteroidales</taxon>
        <taxon>Tannerellaceae</taxon>
        <taxon>Parabacteroides</taxon>
    </lineage>
</organism>
<protein>
    <submittedName>
        <fullName evidence="1">Uncharacterized protein</fullName>
    </submittedName>
</protein>
<dbReference type="AlphaFoldDB" id="B7BDB2"/>
<gene>
    <name evidence="1" type="ORF">PRABACTJOHN_03032</name>
</gene>
<proteinExistence type="predicted"/>
<evidence type="ECO:0000313" key="1">
    <source>
        <dbReference type="EMBL" id="EEC95567.1"/>
    </source>
</evidence>
<sequence length="39" mass="4788">MQNIYGNISLFRNRLYLCLTFKRDGNIIISKTYKTYYYV</sequence>
<name>B7BDB2_9BACT</name>
<dbReference type="HOGENOM" id="CLU_3314031_0_0_10"/>
<comment type="caution">
    <text evidence="1">The sequence shown here is derived from an EMBL/GenBank/DDBJ whole genome shotgun (WGS) entry which is preliminary data.</text>
</comment>
<evidence type="ECO:0000313" key="2">
    <source>
        <dbReference type="Proteomes" id="UP000005510"/>
    </source>
</evidence>
<dbReference type="Proteomes" id="UP000005510">
    <property type="component" value="Unassembled WGS sequence"/>
</dbReference>